<organism evidence="2 3">
    <name type="scientific">Eubacterium callanderi</name>
    <dbReference type="NCBI Taxonomy" id="53442"/>
    <lineage>
        <taxon>Bacteria</taxon>
        <taxon>Bacillati</taxon>
        <taxon>Bacillota</taxon>
        <taxon>Clostridia</taxon>
        <taxon>Eubacteriales</taxon>
        <taxon>Eubacteriaceae</taxon>
        <taxon>Eubacterium</taxon>
    </lineage>
</organism>
<keyword evidence="1" id="KW-0472">Membrane</keyword>
<accession>A0AB74F018</accession>
<evidence type="ECO:0000313" key="3">
    <source>
        <dbReference type="Proteomes" id="UP000184012"/>
    </source>
</evidence>
<evidence type="ECO:0000313" key="2">
    <source>
        <dbReference type="EMBL" id="SHL72411.1"/>
    </source>
</evidence>
<evidence type="ECO:0000256" key="1">
    <source>
        <dbReference type="SAM" id="Phobius"/>
    </source>
</evidence>
<keyword evidence="1" id="KW-0812">Transmembrane</keyword>
<dbReference type="AlphaFoldDB" id="A0AB74F018"/>
<dbReference type="EMBL" id="FRBP01000007">
    <property type="protein sequence ID" value="SHL72411.1"/>
    <property type="molecule type" value="Genomic_DNA"/>
</dbReference>
<keyword evidence="1" id="KW-1133">Transmembrane helix</keyword>
<feature type="transmembrane region" description="Helical" evidence="1">
    <location>
        <begin position="20"/>
        <end position="44"/>
    </location>
</feature>
<dbReference type="RefSeq" id="WP_073382868.1">
    <property type="nucleotide sequence ID" value="NZ_FRBP01000007.1"/>
</dbReference>
<proteinExistence type="predicted"/>
<protein>
    <submittedName>
        <fullName evidence="2">Uncharacterized protein</fullName>
    </submittedName>
</protein>
<reference evidence="2 3" key="1">
    <citation type="submission" date="2016-11" db="EMBL/GenBank/DDBJ databases">
        <authorList>
            <person name="Varghese N."/>
            <person name="Submissions S."/>
        </authorList>
    </citation>
    <scope>NUCLEOTIDE SEQUENCE [LARGE SCALE GENOMIC DNA]</scope>
    <source>
        <strain evidence="2 3">FD</strain>
    </source>
</reference>
<comment type="caution">
    <text evidence="2">The sequence shown here is derived from an EMBL/GenBank/DDBJ whole genome shotgun (WGS) entry which is preliminary data.</text>
</comment>
<sequence>MGVLTMVLLFVGGYDALNQVIVALGFPAVIFTLIVLIAGVKFILHRDKYDATYIEEMEEAARTTKIE</sequence>
<dbReference type="Proteomes" id="UP000184012">
    <property type="component" value="Unassembled WGS sequence"/>
</dbReference>
<name>A0AB74F018_9FIRM</name>
<gene>
    <name evidence="2" type="ORF">SAMN04515649_10788</name>
</gene>